<sequence>MDEEQILRDRLSVEERNLRRVTKKHSVLINSLEQGNIKDIQQQFNDFMVDFSSYELTLTRFQAIHDMNLQETRHWNEEAQRIELEIKDTMLVIKNLEKELAQEEEIRRNKAEYDQLAAVINQQKTREESLSAISKLDEEIISLEEKDKLLDETLDRRKIQLQRILTVVQEVQSEIEIEREQNPQVVDDEEAPTTPDSMRSEFFSPIANPSSPAEHVIEGDNPPKVNGINGINPSSSNLADNDNEGDHHRISNDNDENKQQDNEENSPRQQSQDIASTSDNLTEVGDDVGEIGELAADEADEDENEVVRDDVTDADDVDTIDSSSDGVDLNQNEQNADTEDLDDGDVVTSDNEKNDIKYEDENQDDVPVPTDDGDDGEIVEDSDENQRGEKRKRGDEEEEEEEEEGLIKEKVPRLSDDDEGLIEESEEDEGVIIKDEQ</sequence>
<evidence type="ECO:0000256" key="2">
    <source>
        <dbReference type="ARBA" id="ARBA00023242"/>
    </source>
</evidence>
<feature type="compositionally biased region" description="Acidic residues" evidence="4">
    <location>
        <begin position="371"/>
        <end position="383"/>
    </location>
</feature>
<feature type="compositionally biased region" description="Acidic residues" evidence="4">
    <location>
        <begin position="336"/>
        <end position="345"/>
    </location>
</feature>
<feature type="compositionally biased region" description="Low complexity" evidence="4">
    <location>
        <begin position="226"/>
        <end position="237"/>
    </location>
</feature>
<reference evidence="5 6" key="1">
    <citation type="submission" date="2014-02" db="EMBL/GenBank/DDBJ databases">
        <title>Single nucleus genome sequencing reveals high similarity among nuclei of an endomycorrhizal fungus.</title>
        <authorList>
            <person name="Lin K."/>
            <person name="Geurts R."/>
            <person name="Zhang Z."/>
            <person name="Limpens E."/>
            <person name="Saunders D.G."/>
            <person name="Mu D."/>
            <person name="Pang E."/>
            <person name="Cao H."/>
            <person name="Cha H."/>
            <person name="Lin T."/>
            <person name="Zhou Q."/>
            <person name="Shang Y."/>
            <person name="Li Y."/>
            <person name="Ivanov S."/>
            <person name="Sharma T."/>
            <person name="Velzen R.V."/>
            <person name="Ruijter N.D."/>
            <person name="Aanen D.K."/>
            <person name="Win J."/>
            <person name="Kamoun S."/>
            <person name="Bisseling T."/>
            <person name="Huang S."/>
        </authorList>
    </citation>
    <scope>NUCLEOTIDE SEQUENCE [LARGE SCALE GENOMIC DNA]</scope>
    <source>
        <strain evidence="6">DAOM197198w</strain>
    </source>
</reference>
<evidence type="ECO:0000256" key="3">
    <source>
        <dbReference type="SAM" id="Coils"/>
    </source>
</evidence>
<comment type="subcellular location">
    <subcellularLocation>
        <location evidence="1">Nucleus</location>
    </subcellularLocation>
</comment>
<dbReference type="Pfam" id="PF05615">
    <property type="entry name" value="THOC7"/>
    <property type="match status" value="1"/>
</dbReference>
<dbReference type="GO" id="GO:0000445">
    <property type="term" value="C:THO complex part of transcription export complex"/>
    <property type="evidence" value="ECO:0007669"/>
    <property type="project" value="InterPro"/>
</dbReference>
<feature type="coiled-coil region" evidence="3">
    <location>
        <begin position="79"/>
        <end position="146"/>
    </location>
</feature>
<evidence type="ECO:0008006" key="7">
    <source>
        <dbReference type="Google" id="ProtNLM"/>
    </source>
</evidence>
<name>A0A015I9T8_RHIIW</name>
<feature type="compositionally biased region" description="Acidic residues" evidence="4">
    <location>
        <begin position="284"/>
        <end position="304"/>
    </location>
</feature>
<feature type="compositionally biased region" description="Basic and acidic residues" evidence="4">
    <location>
        <begin position="244"/>
        <end position="261"/>
    </location>
</feature>
<proteinExistence type="predicted"/>
<keyword evidence="6" id="KW-1185">Reference proteome</keyword>
<dbReference type="OrthoDB" id="205166at2759"/>
<gene>
    <name evidence="5" type="ORF">RirG_269810</name>
</gene>
<dbReference type="SMR" id="A0A015I9T8"/>
<evidence type="ECO:0000313" key="5">
    <source>
        <dbReference type="EMBL" id="EXX50545.1"/>
    </source>
</evidence>
<evidence type="ECO:0000313" key="6">
    <source>
        <dbReference type="Proteomes" id="UP000022910"/>
    </source>
</evidence>
<evidence type="ECO:0000256" key="1">
    <source>
        <dbReference type="ARBA" id="ARBA00004123"/>
    </source>
</evidence>
<dbReference type="InterPro" id="IPR008501">
    <property type="entry name" value="THOC7/Mft1"/>
</dbReference>
<dbReference type="EMBL" id="JEMT01029907">
    <property type="protein sequence ID" value="EXX50545.1"/>
    <property type="molecule type" value="Genomic_DNA"/>
</dbReference>
<keyword evidence="3" id="KW-0175">Coiled coil</keyword>
<feature type="compositionally biased region" description="Basic and acidic residues" evidence="4">
    <location>
        <begin position="405"/>
        <end position="415"/>
    </location>
</feature>
<dbReference type="OMA" id="RTYAETW"/>
<dbReference type="STRING" id="1432141.A0A015I9T8"/>
<dbReference type="AlphaFoldDB" id="A0A015I9T8"/>
<feature type="compositionally biased region" description="Basic and acidic residues" evidence="4">
    <location>
        <begin position="350"/>
        <end position="360"/>
    </location>
</feature>
<organism evidence="5 6">
    <name type="scientific">Rhizophagus irregularis (strain DAOM 197198w)</name>
    <name type="common">Glomus intraradices</name>
    <dbReference type="NCBI Taxonomy" id="1432141"/>
    <lineage>
        <taxon>Eukaryota</taxon>
        <taxon>Fungi</taxon>
        <taxon>Fungi incertae sedis</taxon>
        <taxon>Mucoromycota</taxon>
        <taxon>Glomeromycotina</taxon>
        <taxon>Glomeromycetes</taxon>
        <taxon>Glomerales</taxon>
        <taxon>Glomeraceae</taxon>
        <taxon>Rhizophagus</taxon>
    </lineage>
</organism>
<evidence type="ECO:0000256" key="4">
    <source>
        <dbReference type="SAM" id="MobiDB-lite"/>
    </source>
</evidence>
<protein>
    <recommendedName>
        <fullName evidence="7">Tho complex subunit 7 mft1p</fullName>
    </recommendedName>
</protein>
<feature type="compositionally biased region" description="Acidic residues" evidence="4">
    <location>
        <begin position="416"/>
        <end position="430"/>
    </location>
</feature>
<dbReference type="GO" id="GO:0006397">
    <property type="term" value="P:mRNA processing"/>
    <property type="evidence" value="ECO:0007669"/>
    <property type="project" value="InterPro"/>
</dbReference>
<feature type="compositionally biased region" description="Polar residues" evidence="4">
    <location>
        <begin position="267"/>
        <end position="281"/>
    </location>
</feature>
<accession>A0A015I9T8</accession>
<comment type="caution">
    <text evidence="5">The sequence shown here is derived from an EMBL/GenBank/DDBJ whole genome shotgun (WGS) entry which is preliminary data.</text>
</comment>
<feature type="region of interest" description="Disordered" evidence="4">
    <location>
        <begin position="179"/>
        <end position="437"/>
    </location>
</feature>
<feature type="compositionally biased region" description="Basic and acidic residues" evidence="4">
    <location>
        <begin position="384"/>
        <end position="395"/>
    </location>
</feature>
<dbReference type="Proteomes" id="UP000022910">
    <property type="component" value="Unassembled WGS sequence"/>
</dbReference>
<keyword evidence="2" id="KW-0539">Nucleus</keyword>
<dbReference type="HOGENOM" id="CLU_627219_0_0_1"/>